<reference evidence="3" key="1">
    <citation type="submission" date="2015-11" db="EMBL/GenBank/DDBJ databases">
        <title>De novo transcriptome assembly of four potential Pierce s Disease insect vectors from Arizona vineyards.</title>
        <authorList>
            <person name="Tassone E.E."/>
        </authorList>
    </citation>
    <scope>NUCLEOTIDE SEQUENCE</scope>
</reference>
<organism evidence="3">
    <name type="scientific">Graphocephala atropunctata</name>
    <dbReference type="NCBI Taxonomy" id="36148"/>
    <lineage>
        <taxon>Eukaryota</taxon>
        <taxon>Metazoa</taxon>
        <taxon>Ecdysozoa</taxon>
        <taxon>Arthropoda</taxon>
        <taxon>Hexapoda</taxon>
        <taxon>Insecta</taxon>
        <taxon>Pterygota</taxon>
        <taxon>Neoptera</taxon>
        <taxon>Paraneoptera</taxon>
        <taxon>Hemiptera</taxon>
        <taxon>Auchenorrhyncha</taxon>
        <taxon>Membracoidea</taxon>
        <taxon>Cicadellidae</taxon>
        <taxon>Cicadellinae</taxon>
        <taxon>Cicadellini</taxon>
        <taxon>Graphocephala</taxon>
    </lineage>
</organism>
<name>A0A1B6KGZ7_9HEMI</name>
<evidence type="ECO:0000313" key="3">
    <source>
        <dbReference type="EMBL" id="JAT10695.1"/>
    </source>
</evidence>
<gene>
    <name evidence="4" type="ORF">g.31483</name>
    <name evidence="3" type="ORF">g.31484</name>
</gene>
<proteinExistence type="predicted"/>
<evidence type="ECO:0000313" key="4">
    <source>
        <dbReference type="EMBL" id="JAT32802.1"/>
    </source>
</evidence>
<keyword evidence="2" id="KW-0732">Signal</keyword>
<dbReference type="EMBL" id="GEBQ01029282">
    <property type="protein sequence ID" value="JAT10695.1"/>
    <property type="molecule type" value="Transcribed_RNA"/>
</dbReference>
<feature type="signal peptide" evidence="2">
    <location>
        <begin position="1"/>
        <end position="27"/>
    </location>
</feature>
<dbReference type="EMBL" id="GEBQ01007175">
    <property type="protein sequence ID" value="JAT32802.1"/>
    <property type="molecule type" value="Transcribed_RNA"/>
</dbReference>
<evidence type="ECO:0000256" key="1">
    <source>
        <dbReference type="SAM" id="MobiDB-lite"/>
    </source>
</evidence>
<protein>
    <submittedName>
        <fullName evidence="3">Uncharacterized protein</fullName>
    </submittedName>
</protein>
<dbReference type="AlphaFoldDB" id="A0A1B6KGZ7"/>
<feature type="chain" id="PRO_5008586696" evidence="2">
    <location>
        <begin position="28"/>
        <end position="333"/>
    </location>
</feature>
<feature type="compositionally biased region" description="Basic residues" evidence="1">
    <location>
        <begin position="106"/>
        <end position="117"/>
    </location>
</feature>
<feature type="compositionally biased region" description="Basic and acidic residues" evidence="1">
    <location>
        <begin position="151"/>
        <end position="167"/>
    </location>
</feature>
<sequence length="333" mass="36576">MMISLSLLTTLAAFCLLSLMLATQCVCDTSNFSDGRPSVDRGVLTRGYPSSWESKLKDLGLYSIAPKQQAYTLQPENDHLSLRSRVTKPSPNPPKAAPAVAEPPKGRRLAKRGKTKKQLMMEKGGNAAPSPPTPRDKPMPRPQSPQRTVAKKTESVIQKKDPPKKEGPPAQKIVEPKKEEPPTPNQVSEKKEESEANRNATTNKETNKTVTAEEVKNLVDQISRAIAQALVDEQENMVKEGVSDERLTRARLQLAAFQSVKKLNRPLEDLGRLTGNAETVAKVLEKSVISNTVFRQSTSDHTALSSRTGQFSISSLSPVTKDYITMVVSHNET</sequence>
<feature type="region of interest" description="Disordered" evidence="1">
    <location>
        <begin position="83"/>
        <end position="212"/>
    </location>
</feature>
<evidence type="ECO:0000256" key="2">
    <source>
        <dbReference type="SAM" id="SignalP"/>
    </source>
</evidence>
<accession>A0A1B6KGZ7</accession>